<keyword evidence="3" id="KW-1185">Reference proteome</keyword>
<name>U2QMZ6_9BACT</name>
<dbReference type="AlphaFoldDB" id="U2QMZ6"/>
<comment type="caution">
    <text evidence="2">The sequence shown here is derived from an EMBL/GenBank/DDBJ whole genome shotgun (WGS) entry which is preliminary data.</text>
</comment>
<gene>
    <name evidence="2" type="ORF">HMPREF9135_0532</name>
</gene>
<dbReference type="Pfam" id="PF14125">
    <property type="entry name" value="DUF4292"/>
    <property type="match status" value="1"/>
</dbReference>
<accession>U2QMZ6</accession>
<dbReference type="PATRIC" id="fig|1115809.3.peg.351"/>
<feature type="signal peptide" evidence="1">
    <location>
        <begin position="1"/>
        <end position="24"/>
    </location>
</feature>
<feature type="chain" id="PRO_5004633347" evidence="1">
    <location>
        <begin position="25"/>
        <end position="303"/>
    </location>
</feature>
<dbReference type="PROSITE" id="PS51257">
    <property type="entry name" value="PROKAR_LIPOPROTEIN"/>
    <property type="match status" value="1"/>
</dbReference>
<proteinExistence type="predicted"/>
<reference evidence="2 3" key="1">
    <citation type="submission" date="2013-08" db="EMBL/GenBank/DDBJ databases">
        <authorList>
            <person name="Durkin A.S."/>
            <person name="Haft D.R."/>
            <person name="McCorrison J."/>
            <person name="Torralba M."/>
            <person name="Gillis M."/>
            <person name="Haft D.H."/>
            <person name="Methe B."/>
            <person name="Sutton G."/>
            <person name="Nelson K.E."/>
        </authorList>
    </citation>
    <scope>NUCLEOTIDE SEQUENCE [LARGE SCALE GENOMIC DNA]</scope>
    <source>
        <strain evidence="2 3">F0067</strain>
    </source>
</reference>
<organism evidence="2 3">
    <name type="scientific">Segatella baroniae F0067</name>
    <dbReference type="NCBI Taxonomy" id="1115809"/>
    <lineage>
        <taxon>Bacteria</taxon>
        <taxon>Pseudomonadati</taxon>
        <taxon>Bacteroidota</taxon>
        <taxon>Bacteroidia</taxon>
        <taxon>Bacteroidales</taxon>
        <taxon>Prevotellaceae</taxon>
        <taxon>Segatella</taxon>
    </lineage>
</organism>
<sequence length="303" mass="33977">MKTSNSIMALIAAGALLLSACASKRNLVKEPGRRPTIPQAETRKEALNAEQQQLRRLQFMQRVVDNSVYVKNIVGDMKFNLKAGSKDITVSGSLHMRKDEVIRLQLFMPLLGTEIGRLEFTPAYVLVIDRLHREYVKADYTQLDFLKNNGLTFYSLQALFWNQLFMPGQQTVGEKDLATYDVDTSASDVVGVKLCKGNLSVDWQTEPMSAQILGAKVNYASQSHGASTLAWAYSDFRAVGVKQFPATQKFTFTTSATKKTQTATVTIRMDEVTTKDKWDAETKVSDRYKQIPAQDILKKIMSL</sequence>
<keyword evidence="1" id="KW-0732">Signal</keyword>
<dbReference type="InterPro" id="IPR025634">
    <property type="entry name" value="DUF4292"/>
</dbReference>
<dbReference type="RefSeq" id="WP_021588660.1">
    <property type="nucleotide sequence ID" value="NZ_AWEY01000007.1"/>
</dbReference>
<evidence type="ECO:0000313" key="2">
    <source>
        <dbReference type="EMBL" id="ERK40162.1"/>
    </source>
</evidence>
<protein>
    <submittedName>
        <fullName evidence="2">PF14125 domain protein</fullName>
    </submittedName>
</protein>
<dbReference type="EMBL" id="AWEY01000007">
    <property type="protein sequence ID" value="ERK40162.1"/>
    <property type="molecule type" value="Genomic_DNA"/>
</dbReference>
<dbReference type="Proteomes" id="UP000016648">
    <property type="component" value="Unassembled WGS sequence"/>
</dbReference>
<evidence type="ECO:0000313" key="3">
    <source>
        <dbReference type="Proteomes" id="UP000016648"/>
    </source>
</evidence>
<evidence type="ECO:0000256" key="1">
    <source>
        <dbReference type="SAM" id="SignalP"/>
    </source>
</evidence>